<organism evidence="7 8">
    <name type="scientific">Legionella maioricensis</name>
    <dbReference type="NCBI Taxonomy" id="2896528"/>
    <lineage>
        <taxon>Bacteria</taxon>
        <taxon>Pseudomonadati</taxon>
        <taxon>Pseudomonadota</taxon>
        <taxon>Gammaproteobacteria</taxon>
        <taxon>Legionellales</taxon>
        <taxon>Legionellaceae</taxon>
        <taxon>Legionella</taxon>
    </lineage>
</organism>
<evidence type="ECO:0000259" key="6">
    <source>
        <dbReference type="Pfam" id="PF08281"/>
    </source>
</evidence>
<dbReference type="AlphaFoldDB" id="A0A9X2D2Q6"/>
<dbReference type="InterPro" id="IPR013324">
    <property type="entry name" value="RNA_pol_sigma_r3/r4-like"/>
</dbReference>
<evidence type="ECO:0000313" key="8">
    <source>
        <dbReference type="Proteomes" id="UP001139721"/>
    </source>
</evidence>
<accession>A0A9X2D2Q6</accession>
<dbReference type="EMBL" id="JAJKBJ010000030">
    <property type="protein sequence ID" value="MCL9685570.1"/>
    <property type="molecule type" value="Genomic_DNA"/>
</dbReference>
<keyword evidence="2" id="KW-0805">Transcription regulation</keyword>
<dbReference type="SUPFAM" id="SSF88946">
    <property type="entry name" value="Sigma2 domain of RNA polymerase sigma factors"/>
    <property type="match status" value="1"/>
</dbReference>
<feature type="domain" description="RNA polymerase sigma factor 70 region 4 type 2" evidence="6">
    <location>
        <begin position="125"/>
        <end position="177"/>
    </location>
</feature>
<dbReference type="RefSeq" id="WP_250424394.1">
    <property type="nucleotide sequence ID" value="NZ_JAJKBJ010000030.1"/>
</dbReference>
<comment type="caution">
    <text evidence="7">The sequence shown here is derived from an EMBL/GenBank/DDBJ whole genome shotgun (WGS) entry which is preliminary data.</text>
</comment>
<name>A0A9X2D2Q6_9GAMM</name>
<dbReference type="Pfam" id="PF04542">
    <property type="entry name" value="Sigma70_r2"/>
    <property type="match status" value="1"/>
</dbReference>
<dbReference type="InterPro" id="IPR013249">
    <property type="entry name" value="RNA_pol_sigma70_r4_t2"/>
</dbReference>
<dbReference type="InterPro" id="IPR007627">
    <property type="entry name" value="RNA_pol_sigma70_r2"/>
</dbReference>
<dbReference type="GO" id="GO:0016987">
    <property type="term" value="F:sigma factor activity"/>
    <property type="evidence" value="ECO:0007669"/>
    <property type="project" value="UniProtKB-KW"/>
</dbReference>
<dbReference type="InterPro" id="IPR039425">
    <property type="entry name" value="RNA_pol_sigma-70-like"/>
</dbReference>
<evidence type="ECO:0000256" key="2">
    <source>
        <dbReference type="ARBA" id="ARBA00023015"/>
    </source>
</evidence>
<evidence type="ECO:0000313" key="7">
    <source>
        <dbReference type="EMBL" id="MCL9685570.1"/>
    </source>
</evidence>
<evidence type="ECO:0000256" key="3">
    <source>
        <dbReference type="ARBA" id="ARBA00023082"/>
    </source>
</evidence>
<dbReference type="InterPro" id="IPR036388">
    <property type="entry name" value="WH-like_DNA-bd_sf"/>
</dbReference>
<dbReference type="SUPFAM" id="SSF88659">
    <property type="entry name" value="Sigma3 and sigma4 domains of RNA polymerase sigma factors"/>
    <property type="match status" value="1"/>
</dbReference>
<evidence type="ECO:0000259" key="5">
    <source>
        <dbReference type="Pfam" id="PF04542"/>
    </source>
</evidence>
<dbReference type="NCBIfam" id="TIGR02937">
    <property type="entry name" value="sigma70-ECF"/>
    <property type="match status" value="1"/>
</dbReference>
<evidence type="ECO:0000256" key="4">
    <source>
        <dbReference type="ARBA" id="ARBA00023163"/>
    </source>
</evidence>
<evidence type="ECO:0000256" key="1">
    <source>
        <dbReference type="ARBA" id="ARBA00010641"/>
    </source>
</evidence>
<reference evidence="7" key="1">
    <citation type="submission" date="2021-11" db="EMBL/GenBank/DDBJ databases">
        <title>Legionella maioricencis sp. nov., a new species isolated from hot water samples in Mallorca.</title>
        <authorList>
            <person name="Crespi S."/>
            <person name="Drasar V."/>
            <person name="Salva-Serra F."/>
            <person name="Jaen-Luchoro D."/>
            <person name="Pineiro-Iglesias B."/>
            <person name="Aliaga F."/>
            <person name="Fernandez-Juarez V."/>
            <person name="Coll G."/>
            <person name="Moore E.R.B."/>
            <person name="Bennasar-Figueras A."/>
        </authorList>
    </citation>
    <scope>NUCLEOTIDE SEQUENCE</scope>
    <source>
        <strain evidence="7">HCPI-6</strain>
    </source>
</reference>
<dbReference type="Gene3D" id="1.10.1740.10">
    <property type="match status" value="1"/>
</dbReference>
<dbReference type="Proteomes" id="UP001139721">
    <property type="component" value="Unassembled WGS sequence"/>
</dbReference>
<dbReference type="GO" id="GO:0003677">
    <property type="term" value="F:DNA binding"/>
    <property type="evidence" value="ECO:0007669"/>
    <property type="project" value="InterPro"/>
</dbReference>
<keyword evidence="8" id="KW-1185">Reference proteome</keyword>
<dbReference type="GO" id="GO:0006352">
    <property type="term" value="P:DNA-templated transcription initiation"/>
    <property type="evidence" value="ECO:0007669"/>
    <property type="project" value="InterPro"/>
</dbReference>
<sequence>MDIKTSYSDERLVRLAQKGNINAYNILLGRYYHKVQHIIYFHINDRTNVNDLAQEVLLKVYRYLDYFKEESLFSTWLYKITQNTVKNYFRTVSQRLDSEAQFVNEQSLVVGNSPEYLLINMEFGEQIESAISRLSEELRICYGMHILEGFSYEDIAKKMHCPIGTVRSRIFRARKLLINYIGHSK</sequence>
<dbReference type="PANTHER" id="PTHR43133:SF53">
    <property type="entry name" value="ECF RNA POLYMERASE SIGMA-E FACTOR"/>
    <property type="match status" value="1"/>
</dbReference>
<dbReference type="Pfam" id="PF08281">
    <property type="entry name" value="Sigma70_r4_2"/>
    <property type="match status" value="1"/>
</dbReference>
<comment type="similarity">
    <text evidence="1">Belongs to the sigma-70 factor family. ECF subfamily.</text>
</comment>
<feature type="domain" description="RNA polymerase sigma-70 region 2" evidence="5">
    <location>
        <begin position="29"/>
        <end position="91"/>
    </location>
</feature>
<keyword evidence="3" id="KW-0731">Sigma factor</keyword>
<dbReference type="CDD" id="cd06171">
    <property type="entry name" value="Sigma70_r4"/>
    <property type="match status" value="1"/>
</dbReference>
<dbReference type="Gene3D" id="1.10.10.10">
    <property type="entry name" value="Winged helix-like DNA-binding domain superfamily/Winged helix DNA-binding domain"/>
    <property type="match status" value="1"/>
</dbReference>
<dbReference type="InterPro" id="IPR013325">
    <property type="entry name" value="RNA_pol_sigma_r2"/>
</dbReference>
<dbReference type="InterPro" id="IPR014284">
    <property type="entry name" value="RNA_pol_sigma-70_dom"/>
</dbReference>
<proteinExistence type="inferred from homology"/>
<protein>
    <submittedName>
        <fullName evidence="7">Sigma-70 family RNA polymerase sigma factor</fullName>
    </submittedName>
</protein>
<dbReference type="PANTHER" id="PTHR43133">
    <property type="entry name" value="RNA POLYMERASE ECF-TYPE SIGMA FACTO"/>
    <property type="match status" value="1"/>
</dbReference>
<keyword evidence="4" id="KW-0804">Transcription</keyword>
<gene>
    <name evidence="7" type="ORF">LOX96_15820</name>
</gene>